<accession>A0A158L1Z6</accession>
<keyword evidence="2" id="KW-1185">Reference proteome</keyword>
<sequence>MLLERGERLVDLRMDDAVGSAAIAHRFAPDQVAGLDRGRAFLDCQDGRVAVVRRGARLLDEVHAVCTCSPRLAASVDIPALQPLMTGTRYSETVACRARGSASAG</sequence>
<evidence type="ECO:0000313" key="2">
    <source>
        <dbReference type="Proteomes" id="UP000054925"/>
    </source>
</evidence>
<dbReference type="EMBL" id="FCOL02000333">
    <property type="protein sequence ID" value="SAL87406.1"/>
    <property type="molecule type" value="Genomic_DNA"/>
</dbReference>
<reference evidence="1" key="1">
    <citation type="submission" date="2016-01" db="EMBL/GenBank/DDBJ databases">
        <authorList>
            <person name="Peeters C."/>
        </authorList>
    </citation>
    <scope>NUCLEOTIDE SEQUENCE [LARGE SCALE GENOMIC DNA]</scope>
    <source>
        <strain evidence="1">LMG 22937</strain>
    </source>
</reference>
<dbReference type="Proteomes" id="UP000054925">
    <property type="component" value="Unassembled WGS sequence"/>
</dbReference>
<gene>
    <name evidence="1" type="ORF">AWB67_07403</name>
</gene>
<name>A0A158L1Z6_9BURK</name>
<evidence type="ECO:0000313" key="1">
    <source>
        <dbReference type="EMBL" id="SAL87406.1"/>
    </source>
</evidence>
<dbReference type="AlphaFoldDB" id="A0A158L1Z6"/>
<organism evidence="1 2">
    <name type="scientific">Caballeronia terrestris</name>
    <dbReference type="NCBI Taxonomy" id="1226301"/>
    <lineage>
        <taxon>Bacteria</taxon>
        <taxon>Pseudomonadati</taxon>
        <taxon>Pseudomonadota</taxon>
        <taxon>Betaproteobacteria</taxon>
        <taxon>Burkholderiales</taxon>
        <taxon>Burkholderiaceae</taxon>
        <taxon>Caballeronia</taxon>
    </lineage>
</organism>
<protein>
    <submittedName>
        <fullName evidence="1">Uncharacterized protein</fullName>
    </submittedName>
</protein>
<proteinExistence type="predicted"/>
<comment type="caution">
    <text evidence="1">The sequence shown here is derived from an EMBL/GenBank/DDBJ whole genome shotgun (WGS) entry which is preliminary data.</text>
</comment>